<accession>A0AAD7TQE6</accession>
<dbReference type="Pfam" id="PF08287">
    <property type="entry name" value="DASH_Spc19"/>
    <property type="match status" value="1"/>
</dbReference>
<feature type="region of interest" description="Disordered" evidence="20">
    <location>
        <begin position="558"/>
        <end position="634"/>
    </location>
</feature>
<keyword evidence="24" id="KW-1185">Reference proteome</keyword>
<keyword evidence="10 21" id="KW-1133">Transmembrane helix</keyword>
<dbReference type="Gene3D" id="3.40.50.1820">
    <property type="entry name" value="alpha/beta hydrolase"/>
    <property type="match status" value="1"/>
</dbReference>
<keyword evidence="4" id="KW-0121">Carboxypeptidase</keyword>
<evidence type="ECO:0000256" key="2">
    <source>
        <dbReference type="ARBA" id="ARBA00004393"/>
    </source>
</evidence>
<comment type="catalytic activity">
    <reaction evidence="1">
        <text>Preferential release of a C-terminal arginine or lysine residue.</text>
        <dbReference type="EC" id="3.4.16.6"/>
    </reaction>
</comment>
<keyword evidence="6 21" id="KW-0812">Transmembrane</keyword>
<dbReference type="AlphaFoldDB" id="A0AAD7TQE6"/>
<dbReference type="GO" id="GO:0042729">
    <property type="term" value="C:DASH complex"/>
    <property type="evidence" value="ECO:0007669"/>
    <property type="project" value="InterPro"/>
</dbReference>
<comment type="caution">
    <text evidence="23">The sequence shown here is derived from an EMBL/GenBank/DDBJ whole genome shotgun (WGS) entry which is preliminary data.</text>
</comment>
<keyword evidence="11" id="KW-0333">Golgi apparatus</keyword>
<dbReference type="FunFam" id="3.40.50.1820:FF:000121">
    <property type="entry name" value="Carboxypeptidase D"/>
    <property type="match status" value="1"/>
</dbReference>
<keyword evidence="12 21" id="KW-0472">Membrane</keyword>
<dbReference type="InterPro" id="IPR029058">
    <property type="entry name" value="AB_hydrolase_fold"/>
</dbReference>
<evidence type="ECO:0000256" key="19">
    <source>
        <dbReference type="SAM" id="Coils"/>
    </source>
</evidence>
<keyword evidence="9" id="KW-0378">Hydrolase</keyword>
<evidence type="ECO:0000256" key="17">
    <source>
        <dbReference type="ARBA" id="ARBA00040628"/>
    </source>
</evidence>
<evidence type="ECO:0000256" key="18">
    <source>
        <dbReference type="ARBA" id="ARBA00042717"/>
    </source>
</evidence>
<evidence type="ECO:0000256" key="8">
    <source>
        <dbReference type="ARBA" id="ARBA00022729"/>
    </source>
</evidence>
<comment type="similarity">
    <text evidence="3">Belongs to the peptidase S10 family.</text>
</comment>
<dbReference type="InterPro" id="IPR001563">
    <property type="entry name" value="Peptidase_S10"/>
</dbReference>
<dbReference type="EC" id="3.4.16.6" evidence="15"/>
<dbReference type="GO" id="GO:0006508">
    <property type="term" value="P:proteolysis"/>
    <property type="evidence" value="ECO:0007669"/>
    <property type="project" value="UniProtKB-KW"/>
</dbReference>
<dbReference type="GO" id="GO:0005876">
    <property type="term" value="C:spindle microtubule"/>
    <property type="evidence" value="ECO:0007669"/>
    <property type="project" value="InterPro"/>
</dbReference>
<evidence type="ECO:0000313" key="24">
    <source>
        <dbReference type="Proteomes" id="UP001215151"/>
    </source>
</evidence>
<evidence type="ECO:0000256" key="15">
    <source>
        <dbReference type="ARBA" id="ARBA00038895"/>
    </source>
</evidence>
<evidence type="ECO:0000256" key="11">
    <source>
        <dbReference type="ARBA" id="ARBA00023034"/>
    </source>
</evidence>
<dbReference type="PANTHER" id="PTHR11802">
    <property type="entry name" value="SERINE PROTEASE FAMILY S10 SERINE CARBOXYPEPTIDASE"/>
    <property type="match status" value="1"/>
</dbReference>
<dbReference type="EMBL" id="JAPEVG010000250">
    <property type="protein sequence ID" value="KAJ8472683.1"/>
    <property type="molecule type" value="Genomic_DNA"/>
</dbReference>
<dbReference type="Pfam" id="PF00450">
    <property type="entry name" value="Peptidase_S10"/>
    <property type="match status" value="1"/>
</dbReference>
<reference evidence="23" key="1">
    <citation type="submission" date="2022-11" db="EMBL/GenBank/DDBJ databases">
        <title>Genome Sequence of Cubamyces cubensis.</title>
        <authorList>
            <person name="Buettner E."/>
        </authorList>
    </citation>
    <scope>NUCLEOTIDE SEQUENCE</scope>
    <source>
        <strain evidence="23">MPL-01</strain>
    </source>
</reference>
<evidence type="ECO:0000256" key="13">
    <source>
        <dbReference type="ARBA" id="ARBA00023180"/>
    </source>
</evidence>
<feature type="region of interest" description="Disordered" evidence="20">
    <location>
        <begin position="487"/>
        <end position="506"/>
    </location>
</feature>
<evidence type="ECO:0000256" key="6">
    <source>
        <dbReference type="ARBA" id="ARBA00022692"/>
    </source>
</evidence>
<proteinExistence type="inferred from homology"/>
<evidence type="ECO:0000256" key="5">
    <source>
        <dbReference type="ARBA" id="ARBA00022670"/>
    </source>
</evidence>
<comment type="function">
    <text evidence="14">Protease with a carboxypeptidase B-like function involved in the C-terminal processing of the lysine and arginine residues from protein precursors. Promotes cell fusion and is involved in the programmed cell death.</text>
</comment>
<protein>
    <recommendedName>
        <fullName evidence="17">Pheromone-processing carboxypeptidase KEX1</fullName>
        <ecNumber evidence="15">3.4.16.6</ecNumber>
    </recommendedName>
    <alternativeName>
        <fullName evidence="18">Carboxypeptidase D</fullName>
    </alternativeName>
    <alternativeName>
        <fullName evidence="16">Pheromone-processing carboxypeptidase kex1</fullName>
    </alternativeName>
</protein>
<evidence type="ECO:0000256" key="22">
    <source>
        <dbReference type="SAM" id="SignalP"/>
    </source>
</evidence>
<feature type="chain" id="PRO_5041925545" description="Pheromone-processing carboxypeptidase KEX1" evidence="22">
    <location>
        <begin position="26"/>
        <end position="873"/>
    </location>
</feature>
<evidence type="ECO:0000256" key="14">
    <source>
        <dbReference type="ARBA" id="ARBA00037042"/>
    </source>
</evidence>
<keyword evidence="7" id="KW-0053">Apoptosis</keyword>
<dbReference type="GO" id="GO:0004185">
    <property type="term" value="F:serine-type carboxypeptidase activity"/>
    <property type="evidence" value="ECO:0007669"/>
    <property type="project" value="UniProtKB-EC"/>
</dbReference>
<keyword evidence="19" id="KW-0175">Coiled coil</keyword>
<evidence type="ECO:0000256" key="7">
    <source>
        <dbReference type="ARBA" id="ARBA00022703"/>
    </source>
</evidence>
<keyword evidence="13" id="KW-0325">Glycoprotein</keyword>
<feature type="signal peptide" evidence="22">
    <location>
        <begin position="1"/>
        <end position="25"/>
    </location>
</feature>
<dbReference type="GO" id="GO:0005802">
    <property type="term" value="C:trans-Golgi network"/>
    <property type="evidence" value="ECO:0007669"/>
    <property type="project" value="TreeGrafter"/>
</dbReference>
<comment type="subcellular location">
    <subcellularLocation>
        <location evidence="2">Golgi apparatus</location>
        <location evidence="2">trans-Golgi network membrane</location>
        <topology evidence="2">Single-pass type I membrane protein</topology>
    </subcellularLocation>
</comment>
<evidence type="ECO:0000313" key="23">
    <source>
        <dbReference type="EMBL" id="KAJ8472683.1"/>
    </source>
</evidence>
<evidence type="ECO:0000256" key="20">
    <source>
        <dbReference type="SAM" id="MobiDB-lite"/>
    </source>
</evidence>
<dbReference type="Proteomes" id="UP001215151">
    <property type="component" value="Unassembled WGS sequence"/>
</dbReference>
<evidence type="ECO:0000256" key="12">
    <source>
        <dbReference type="ARBA" id="ARBA00023136"/>
    </source>
</evidence>
<evidence type="ECO:0000256" key="3">
    <source>
        <dbReference type="ARBA" id="ARBA00009431"/>
    </source>
</evidence>
<gene>
    <name evidence="23" type="ORF">ONZ51_g8355</name>
</gene>
<dbReference type="GO" id="GO:0006915">
    <property type="term" value="P:apoptotic process"/>
    <property type="evidence" value="ECO:0007669"/>
    <property type="project" value="UniProtKB-KW"/>
</dbReference>
<evidence type="ECO:0000256" key="10">
    <source>
        <dbReference type="ARBA" id="ARBA00022989"/>
    </source>
</evidence>
<evidence type="ECO:0000256" key="21">
    <source>
        <dbReference type="SAM" id="Phobius"/>
    </source>
</evidence>
<keyword evidence="8 22" id="KW-0732">Signal</keyword>
<dbReference type="PANTHER" id="PTHR11802:SF190">
    <property type="entry name" value="PHEROMONE-PROCESSING CARBOXYPEPTIDASE KEX1"/>
    <property type="match status" value="1"/>
</dbReference>
<dbReference type="PRINTS" id="PR00724">
    <property type="entry name" value="CRBOXYPTASEC"/>
</dbReference>
<evidence type="ECO:0000256" key="16">
    <source>
        <dbReference type="ARBA" id="ARBA00040403"/>
    </source>
</evidence>
<evidence type="ECO:0000256" key="4">
    <source>
        <dbReference type="ARBA" id="ARBA00022645"/>
    </source>
</evidence>
<evidence type="ECO:0000256" key="1">
    <source>
        <dbReference type="ARBA" id="ARBA00001003"/>
    </source>
</evidence>
<organism evidence="23 24">
    <name type="scientific">Trametes cubensis</name>
    <dbReference type="NCBI Taxonomy" id="1111947"/>
    <lineage>
        <taxon>Eukaryota</taxon>
        <taxon>Fungi</taxon>
        <taxon>Dikarya</taxon>
        <taxon>Basidiomycota</taxon>
        <taxon>Agaricomycotina</taxon>
        <taxon>Agaricomycetes</taxon>
        <taxon>Polyporales</taxon>
        <taxon>Polyporaceae</taxon>
        <taxon>Trametes</taxon>
    </lineage>
</organism>
<keyword evidence="5" id="KW-0645">Protease</keyword>
<dbReference type="SUPFAM" id="SSF53474">
    <property type="entry name" value="alpha/beta-Hydrolases"/>
    <property type="match status" value="1"/>
</dbReference>
<name>A0AAD7TQE6_9APHY</name>
<feature type="transmembrane region" description="Helical" evidence="21">
    <location>
        <begin position="514"/>
        <end position="538"/>
    </location>
</feature>
<dbReference type="InterPro" id="IPR013251">
    <property type="entry name" value="DASH_Spc19"/>
</dbReference>
<dbReference type="GO" id="GO:0008608">
    <property type="term" value="P:attachment of spindle microtubules to kinetochore"/>
    <property type="evidence" value="ECO:0007669"/>
    <property type="project" value="InterPro"/>
</dbReference>
<sequence>MRAFLPAHLLSVLLTPLLYSPSSHAAPTDVPSAASFYVPHLPDLHQDENRPLRMYAGHLSSDPGAGTTEPTDVTPHLFFFMVKARRTADKERIIFWLNGGPGCSSFDGLMMEIGPWRVDGKGGLKTVQGGWEEYATVVFVDQPAGTGFSYAPSNRYDHELPEASAHFVEFLRNFYKVFPEYENVDAYIAGESFAGQYIPYFADAVLSSKLKIPLKGVAIGNGWTDARRQYPSYLDYAVKHGIVDTGSEAYKNGKEITDQCMEELDKFTDVEPVHVDICENVMMTVTSGRNHLVNGTEMCTNIYDVRLEDNVPSCGMNWPPDLDDVYKYLARRDVVSAIHATNVPGTWVECKGRVHSEFSTRKSNSSITVLPRVLERIPVMLFVGDQDLICNYVGIESMIQAMHWNGETGLGKVQTQSWTVDGNPAGTWVTSRNLTYVKIFNASHMVGFDVPHVSHDMILRFMGVNFSAIMDGSARIPSAVGDDAKPLPALLDDVPTNTPAPSKNPEQDKAMWEAYYNAGSAALVLVLIAVLVGAFLWWRSRRRNISLRGLPFSSREENIPLTTSAREDQDDNDKDEDGGRFRSRKGKEKASSAPEEEAIFDADSAVSEGEQARDARSCEWTPAPARTGRRADASEVGLDTEGKVVLAKIGALILGRLAEFEKGVAMFGLRVASHRRVSGDARHSFKIATRISRLSVHPRLGPRDSVFPGNPDLNRTIDTNATCSPYLQECVMAMEDCCDEAYEAQELIRQGTYDLPRISKVLASERVFLLVDESTVRRYKADLSDEIEPQINELLSRAEKGLQVLLKRESILQAKAEASQSRPTSRAAANTAGMNKLDVRRMQMLARQRQKLEEELAALQAEVDAMELSSMKK</sequence>
<evidence type="ECO:0000256" key="9">
    <source>
        <dbReference type="ARBA" id="ARBA00022801"/>
    </source>
</evidence>
<feature type="coiled-coil region" evidence="19">
    <location>
        <begin position="835"/>
        <end position="869"/>
    </location>
</feature>